<dbReference type="InterPro" id="IPR026444">
    <property type="entry name" value="Secre_tail"/>
</dbReference>
<sequence>RFDLPTTTLVDVSAYNLAGQHVETLVRDQMPAGSHSVVWFAGEHPSGVYIIRLEAGELSETQKVLLAK</sequence>
<dbReference type="Gene3D" id="2.60.40.4070">
    <property type="match status" value="1"/>
</dbReference>
<proteinExistence type="predicted"/>
<accession>A0A381ZZU6</accession>
<dbReference type="EMBL" id="UINC01023204">
    <property type="protein sequence ID" value="SVA94402.1"/>
    <property type="molecule type" value="Genomic_DNA"/>
</dbReference>
<name>A0A381ZZU6_9ZZZZ</name>
<dbReference type="AlphaFoldDB" id="A0A381ZZU6"/>
<evidence type="ECO:0008006" key="2">
    <source>
        <dbReference type="Google" id="ProtNLM"/>
    </source>
</evidence>
<reference evidence="1" key="1">
    <citation type="submission" date="2018-05" db="EMBL/GenBank/DDBJ databases">
        <authorList>
            <person name="Lanie J.A."/>
            <person name="Ng W.-L."/>
            <person name="Kazmierczak K.M."/>
            <person name="Andrzejewski T.M."/>
            <person name="Davidsen T.M."/>
            <person name="Wayne K.J."/>
            <person name="Tettelin H."/>
            <person name="Glass J.I."/>
            <person name="Rusch D."/>
            <person name="Podicherti R."/>
            <person name="Tsui H.-C.T."/>
            <person name="Winkler M.E."/>
        </authorList>
    </citation>
    <scope>NUCLEOTIDE SEQUENCE</scope>
</reference>
<protein>
    <recommendedName>
        <fullName evidence="2">Secretion system C-terminal sorting domain-containing protein</fullName>
    </recommendedName>
</protein>
<organism evidence="1">
    <name type="scientific">marine metagenome</name>
    <dbReference type="NCBI Taxonomy" id="408172"/>
    <lineage>
        <taxon>unclassified sequences</taxon>
        <taxon>metagenomes</taxon>
        <taxon>ecological metagenomes</taxon>
    </lineage>
</organism>
<dbReference type="NCBIfam" id="TIGR04183">
    <property type="entry name" value="Por_Secre_tail"/>
    <property type="match status" value="1"/>
</dbReference>
<evidence type="ECO:0000313" key="1">
    <source>
        <dbReference type="EMBL" id="SVA94402.1"/>
    </source>
</evidence>
<feature type="non-terminal residue" evidence="1">
    <location>
        <position position="1"/>
    </location>
</feature>
<gene>
    <name evidence="1" type="ORF">METZ01_LOCUS147256</name>
</gene>